<organism evidence="2 3">
    <name type="scientific">Pseudomyxococcus hansupus</name>
    <dbReference type="NCBI Taxonomy" id="1297742"/>
    <lineage>
        <taxon>Bacteria</taxon>
        <taxon>Pseudomonadati</taxon>
        <taxon>Myxococcota</taxon>
        <taxon>Myxococcia</taxon>
        <taxon>Myxococcales</taxon>
        <taxon>Cystobacterineae</taxon>
        <taxon>Myxococcaceae</taxon>
        <taxon>Pseudomyxococcus</taxon>
    </lineage>
</organism>
<evidence type="ECO:0000313" key="2">
    <source>
        <dbReference type="EMBL" id="AKQ69430.1"/>
    </source>
</evidence>
<sequence>MNLSMLSRGAAALLVVAALSLTTTGCAGRRREAFLLEKARNHVYRKPVAEVYPQALALLKEKGYSFKAGQSGFEATTEWLMQGAPSSLGTTQVRYLVRGIEKGPGQCSVELTRQLVTESAGASNTSGRAKDISEPAVRADGGNITRDEELEWELVQRVDAESASALRAESEKIQ</sequence>
<protein>
    <submittedName>
        <fullName evidence="2">Uncharacterized protein</fullName>
    </submittedName>
</protein>
<dbReference type="KEGG" id="mym:A176_006342"/>
<evidence type="ECO:0000313" key="3">
    <source>
        <dbReference type="Proteomes" id="UP000009026"/>
    </source>
</evidence>
<dbReference type="OrthoDB" id="5515529at2"/>
<gene>
    <name evidence="2" type="ORF">A176_006342</name>
</gene>
<dbReference type="eggNOG" id="COG3317">
    <property type="taxonomic scope" value="Bacteria"/>
</dbReference>
<reference evidence="2 3" key="1">
    <citation type="journal article" date="2016" name="PLoS ONE">
        <title>Complete Genome Sequence and Comparative Genomics of a Novel Myxobacterium Myxococcus hansupus.</title>
        <authorList>
            <person name="Sharma G."/>
            <person name="Narwani T."/>
            <person name="Subramanian S."/>
        </authorList>
    </citation>
    <scope>NUCLEOTIDE SEQUENCE [LARGE SCALE GENOMIC DNA]</scope>
    <source>
        <strain evidence="3">mixupus</strain>
    </source>
</reference>
<feature type="region of interest" description="Disordered" evidence="1">
    <location>
        <begin position="118"/>
        <end position="145"/>
    </location>
</feature>
<dbReference type="EMBL" id="CP012109">
    <property type="protein sequence ID" value="AKQ69430.1"/>
    <property type="molecule type" value="Genomic_DNA"/>
</dbReference>
<dbReference type="PATRIC" id="fig|1297742.4.peg.6431"/>
<dbReference type="AlphaFoldDB" id="A0A0H4X757"/>
<accession>A0A0H4X757</accession>
<name>A0A0H4X757_9BACT</name>
<evidence type="ECO:0000256" key="1">
    <source>
        <dbReference type="SAM" id="MobiDB-lite"/>
    </source>
</evidence>
<feature type="compositionally biased region" description="Polar residues" evidence="1">
    <location>
        <begin position="118"/>
        <end position="127"/>
    </location>
</feature>
<proteinExistence type="predicted"/>
<dbReference type="RefSeq" id="WP_002635990.1">
    <property type="nucleotide sequence ID" value="NZ_CP012109.1"/>
</dbReference>
<keyword evidence="3" id="KW-1185">Reference proteome</keyword>
<dbReference type="Proteomes" id="UP000009026">
    <property type="component" value="Chromosome"/>
</dbReference>
<dbReference type="STRING" id="1297742.A176_006342"/>